<reference evidence="4" key="1">
    <citation type="journal article" date="2020" name="Stud. Mycol.">
        <title>101 Dothideomycetes genomes: a test case for predicting lifestyles and emergence of pathogens.</title>
        <authorList>
            <person name="Haridas S."/>
            <person name="Albert R."/>
            <person name="Binder M."/>
            <person name="Bloem J."/>
            <person name="Labutti K."/>
            <person name="Salamov A."/>
            <person name="Andreopoulos B."/>
            <person name="Baker S."/>
            <person name="Barry K."/>
            <person name="Bills G."/>
            <person name="Bluhm B."/>
            <person name="Cannon C."/>
            <person name="Castanera R."/>
            <person name="Culley D."/>
            <person name="Daum C."/>
            <person name="Ezra D."/>
            <person name="Gonzalez J."/>
            <person name="Henrissat B."/>
            <person name="Kuo A."/>
            <person name="Liang C."/>
            <person name="Lipzen A."/>
            <person name="Lutzoni F."/>
            <person name="Magnuson J."/>
            <person name="Mondo S."/>
            <person name="Nolan M."/>
            <person name="Ohm R."/>
            <person name="Pangilinan J."/>
            <person name="Park H.-J."/>
            <person name="Ramirez L."/>
            <person name="Alfaro M."/>
            <person name="Sun H."/>
            <person name="Tritt A."/>
            <person name="Yoshinaga Y."/>
            <person name="Zwiers L.-H."/>
            <person name="Turgeon B."/>
            <person name="Goodwin S."/>
            <person name="Spatafora J."/>
            <person name="Crous P."/>
            <person name="Grigoriev I."/>
        </authorList>
    </citation>
    <scope>NUCLEOTIDE SEQUENCE</scope>
    <source>
        <strain evidence="4">CBS 125425</strain>
    </source>
</reference>
<dbReference type="AlphaFoldDB" id="A0A9P4UXE1"/>
<keyword evidence="2" id="KW-0521">NADP</keyword>
<comment type="caution">
    <text evidence="4">The sequence shown here is derived from an EMBL/GenBank/DDBJ whole genome shotgun (WGS) entry which is preliminary data.</text>
</comment>
<dbReference type="SUPFAM" id="SSF51735">
    <property type="entry name" value="NAD(P)-binding Rossmann-fold domains"/>
    <property type="match status" value="1"/>
</dbReference>
<name>A0A9P4UXE1_9PLEO</name>
<dbReference type="InterPro" id="IPR036291">
    <property type="entry name" value="NAD(P)-bd_dom_sf"/>
</dbReference>
<dbReference type="PROSITE" id="PS00061">
    <property type="entry name" value="ADH_SHORT"/>
    <property type="match status" value="1"/>
</dbReference>
<dbReference type="Pfam" id="PF13561">
    <property type="entry name" value="adh_short_C2"/>
    <property type="match status" value="1"/>
</dbReference>
<protein>
    <submittedName>
        <fullName evidence="4">2-deoxy-D-gluconate 3-dehydrogenase</fullName>
    </submittedName>
</protein>
<accession>A0A9P4UXE1</accession>
<sequence>MDAAYLANLFTIQGKTAILTGATGGLGSAIALGLAKAGANIVSIEMPGDPNSNALQDLISQTKRQIVRFECELADAKSLRACWSGMWAEGVVPDVLVNVAGVMRRNRAEAATDEEIDALMAINQRAIYINMQEFGKKCLELQRPGKIVNISSVTAFQANINTSAYGMTKAAVVQMTKAFSNEWAGRGINVNAIAPGFMRTSMTEVYARDEQYTAYLMQRVPAGRWGLPEDLVGAVIYLASQASNFVNGATLVIDGGFCAK</sequence>
<dbReference type="Gene3D" id="3.40.50.720">
    <property type="entry name" value="NAD(P)-binding Rossmann-like Domain"/>
    <property type="match status" value="1"/>
</dbReference>
<evidence type="ECO:0000313" key="4">
    <source>
        <dbReference type="EMBL" id="KAF2728100.1"/>
    </source>
</evidence>
<keyword evidence="3" id="KW-0560">Oxidoreductase</keyword>
<dbReference type="OrthoDB" id="37659at2759"/>
<dbReference type="InterPro" id="IPR002347">
    <property type="entry name" value="SDR_fam"/>
</dbReference>
<dbReference type="PRINTS" id="PR00080">
    <property type="entry name" value="SDRFAMILY"/>
</dbReference>
<dbReference type="PANTHER" id="PTHR42760">
    <property type="entry name" value="SHORT-CHAIN DEHYDROGENASES/REDUCTASES FAMILY MEMBER"/>
    <property type="match status" value="1"/>
</dbReference>
<dbReference type="Proteomes" id="UP000799444">
    <property type="component" value="Unassembled WGS sequence"/>
</dbReference>
<organism evidence="4 5">
    <name type="scientific">Polyplosphaeria fusca</name>
    <dbReference type="NCBI Taxonomy" id="682080"/>
    <lineage>
        <taxon>Eukaryota</taxon>
        <taxon>Fungi</taxon>
        <taxon>Dikarya</taxon>
        <taxon>Ascomycota</taxon>
        <taxon>Pezizomycotina</taxon>
        <taxon>Dothideomycetes</taxon>
        <taxon>Pleosporomycetidae</taxon>
        <taxon>Pleosporales</taxon>
        <taxon>Tetraplosphaeriaceae</taxon>
        <taxon>Polyplosphaeria</taxon>
    </lineage>
</organism>
<dbReference type="FunFam" id="3.40.50.720:FF:000084">
    <property type="entry name" value="Short-chain dehydrogenase reductase"/>
    <property type="match status" value="1"/>
</dbReference>
<comment type="similarity">
    <text evidence="1">Belongs to the short-chain dehydrogenases/reductases (SDR) family.</text>
</comment>
<evidence type="ECO:0000256" key="2">
    <source>
        <dbReference type="ARBA" id="ARBA00022857"/>
    </source>
</evidence>
<evidence type="ECO:0000313" key="5">
    <source>
        <dbReference type="Proteomes" id="UP000799444"/>
    </source>
</evidence>
<keyword evidence="5" id="KW-1185">Reference proteome</keyword>
<gene>
    <name evidence="4" type="ORF">EJ04DRAFT_504650</name>
</gene>
<proteinExistence type="inferred from homology"/>
<dbReference type="GO" id="GO:0016616">
    <property type="term" value="F:oxidoreductase activity, acting on the CH-OH group of donors, NAD or NADP as acceptor"/>
    <property type="evidence" value="ECO:0007669"/>
    <property type="project" value="TreeGrafter"/>
</dbReference>
<evidence type="ECO:0000256" key="3">
    <source>
        <dbReference type="ARBA" id="ARBA00023002"/>
    </source>
</evidence>
<dbReference type="InterPro" id="IPR020904">
    <property type="entry name" value="Sc_DH/Rdtase_CS"/>
</dbReference>
<dbReference type="PANTHER" id="PTHR42760:SF115">
    <property type="entry name" value="3-OXOACYL-[ACYL-CARRIER-PROTEIN] REDUCTASE FABG"/>
    <property type="match status" value="1"/>
</dbReference>
<evidence type="ECO:0000256" key="1">
    <source>
        <dbReference type="ARBA" id="ARBA00006484"/>
    </source>
</evidence>
<dbReference type="PRINTS" id="PR00081">
    <property type="entry name" value="GDHRDH"/>
</dbReference>
<dbReference type="EMBL" id="ML996296">
    <property type="protein sequence ID" value="KAF2728100.1"/>
    <property type="molecule type" value="Genomic_DNA"/>
</dbReference>